<keyword evidence="3" id="KW-0472">Membrane</keyword>
<evidence type="ECO:0000313" key="4">
    <source>
        <dbReference type="EMBL" id="KIL66461.1"/>
    </source>
</evidence>
<evidence type="ECO:0000256" key="2">
    <source>
        <dbReference type="ARBA" id="ARBA00006727"/>
    </source>
</evidence>
<proteinExistence type="inferred from homology"/>
<dbReference type="AlphaFoldDB" id="A0A0C2XAW2"/>
<dbReference type="OrthoDB" id="6499973at2759"/>
<protein>
    <submittedName>
        <fullName evidence="4">Uncharacterized protein</fullName>
    </submittedName>
</protein>
<dbReference type="InterPro" id="IPR036259">
    <property type="entry name" value="MFS_trans_sf"/>
</dbReference>
<feature type="transmembrane region" description="Helical" evidence="3">
    <location>
        <begin position="12"/>
        <end position="37"/>
    </location>
</feature>
<organism evidence="4 5">
    <name type="scientific">Amanita muscaria (strain Koide BX008)</name>
    <dbReference type="NCBI Taxonomy" id="946122"/>
    <lineage>
        <taxon>Eukaryota</taxon>
        <taxon>Fungi</taxon>
        <taxon>Dikarya</taxon>
        <taxon>Basidiomycota</taxon>
        <taxon>Agaricomycotina</taxon>
        <taxon>Agaricomycetes</taxon>
        <taxon>Agaricomycetidae</taxon>
        <taxon>Agaricales</taxon>
        <taxon>Pluteineae</taxon>
        <taxon>Amanitaceae</taxon>
        <taxon>Amanita</taxon>
    </lineage>
</organism>
<feature type="transmembrane region" description="Helical" evidence="3">
    <location>
        <begin position="259"/>
        <end position="282"/>
    </location>
</feature>
<dbReference type="Proteomes" id="UP000054549">
    <property type="component" value="Unassembled WGS sequence"/>
</dbReference>
<sequence length="357" mass="38687">MAETAIASYPCGAFRAWSTVFGSGLLLFCGVGTLQSFGVYQDYYSREWLSNYTASDISWIGSVQAFFELALGILGGKLFEAGYCRPMLIFASVLFSFSYFMLSLAKQGQYYQVFLSHGIGVGIPTGLFFVPACTLTLSHFKNETKQALAVGIVLACGSLGAFIGAIMLNYLFNSGIGFAWSIRTTALLSTVCLLIANLVITVPPRVNHSLSSQKSPQKSLLHWPYILICMSVFFTVLGCYFPLYLVQLFAAKHGMSGTLVFYSLAIINICSMCSRICAPACVKKIGLFKLSIISCTLNGCATFGMLACYTPAGLVLFSICYGTLYGSTLSLSTSLIVHVASTENTGYARSIYRNSLK</sequence>
<evidence type="ECO:0000256" key="3">
    <source>
        <dbReference type="SAM" id="Phobius"/>
    </source>
</evidence>
<dbReference type="STRING" id="946122.A0A0C2XAW2"/>
<dbReference type="PANTHER" id="PTHR11360">
    <property type="entry name" value="MONOCARBOXYLATE TRANSPORTER"/>
    <property type="match status" value="1"/>
</dbReference>
<evidence type="ECO:0000256" key="1">
    <source>
        <dbReference type="ARBA" id="ARBA00004141"/>
    </source>
</evidence>
<keyword evidence="3" id="KW-1133">Transmembrane helix</keyword>
<accession>A0A0C2XAW2</accession>
<dbReference type="GO" id="GO:0016020">
    <property type="term" value="C:membrane"/>
    <property type="evidence" value="ECO:0007669"/>
    <property type="project" value="UniProtKB-SubCell"/>
</dbReference>
<comment type="similarity">
    <text evidence="2">Belongs to the major facilitator superfamily. Monocarboxylate porter (TC 2.A.1.13) family.</text>
</comment>
<gene>
    <name evidence="4" type="ORF">M378DRAFT_160927</name>
</gene>
<dbReference type="EMBL" id="KN818236">
    <property type="protein sequence ID" value="KIL66461.1"/>
    <property type="molecule type" value="Genomic_DNA"/>
</dbReference>
<dbReference type="PANTHER" id="PTHR11360:SF319">
    <property type="entry name" value="MAJOR FACILITATOR SUPERFAMILY (MFS) PROFILE DOMAIN-CONTAINING PROTEIN"/>
    <property type="match status" value="1"/>
</dbReference>
<feature type="transmembrane region" description="Helical" evidence="3">
    <location>
        <begin position="57"/>
        <end position="75"/>
    </location>
</feature>
<feature type="transmembrane region" description="Helical" evidence="3">
    <location>
        <begin position="223"/>
        <end position="247"/>
    </location>
</feature>
<feature type="transmembrane region" description="Helical" evidence="3">
    <location>
        <begin position="87"/>
        <end position="105"/>
    </location>
</feature>
<keyword evidence="5" id="KW-1185">Reference proteome</keyword>
<keyword evidence="3" id="KW-0812">Transmembrane</keyword>
<dbReference type="Pfam" id="PF07690">
    <property type="entry name" value="MFS_1"/>
    <property type="match status" value="1"/>
</dbReference>
<dbReference type="Gene3D" id="1.20.1250.20">
    <property type="entry name" value="MFS general substrate transporter like domains"/>
    <property type="match status" value="2"/>
</dbReference>
<comment type="subcellular location">
    <subcellularLocation>
        <location evidence="1">Membrane</location>
        <topology evidence="1">Multi-pass membrane protein</topology>
    </subcellularLocation>
</comment>
<dbReference type="SUPFAM" id="SSF103473">
    <property type="entry name" value="MFS general substrate transporter"/>
    <property type="match status" value="1"/>
</dbReference>
<dbReference type="InParanoid" id="A0A0C2XAW2"/>
<feature type="transmembrane region" description="Helical" evidence="3">
    <location>
        <begin position="147"/>
        <end position="172"/>
    </location>
</feature>
<reference evidence="4 5" key="1">
    <citation type="submission" date="2014-04" db="EMBL/GenBank/DDBJ databases">
        <title>Evolutionary Origins and Diversification of the Mycorrhizal Mutualists.</title>
        <authorList>
            <consortium name="DOE Joint Genome Institute"/>
            <consortium name="Mycorrhizal Genomics Consortium"/>
            <person name="Kohler A."/>
            <person name="Kuo A."/>
            <person name="Nagy L.G."/>
            <person name="Floudas D."/>
            <person name="Copeland A."/>
            <person name="Barry K.W."/>
            <person name="Cichocki N."/>
            <person name="Veneault-Fourrey C."/>
            <person name="LaButti K."/>
            <person name="Lindquist E.A."/>
            <person name="Lipzen A."/>
            <person name="Lundell T."/>
            <person name="Morin E."/>
            <person name="Murat C."/>
            <person name="Riley R."/>
            <person name="Ohm R."/>
            <person name="Sun H."/>
            <person name="Tunlid A."/>
            <person name="Henrissat B."/>
            <person name="Grigoriev I.V."/>
            <person name="Hibbett D.S."/>
            <person name="Martin F."/>
        </authorList>
    </citation>
    <scope>NUCLEOTIDE SEQUENCE [LARGE SCALE GENOMIC DNA]</scope>
    <source>
        <strain evidence="4 5">Koide BX008</strain>
    </source>
</reference>
<dbReference type="GO" id="GO:0022857">
    <property type="term" value="F:transmembrane transporter activity"/>
    <property type="evidence" value="ECO:0007669"/>
    <property type="project" value="InterPro"/>
</dbReference>
<feature type="transmembrane region" description="Helical" evidence="3">
    <location>
        <begin position="178"/>
        <end position="202"/>
    </location>
</feature>
<dbReference type="HOGENOM" id="CLU_001265_1_1_1"/>
<dbReference type="InterPro" id="IPR011701">
    <property type="entry name" value="MFS"/>
</dbReference>
<dbReference type="InterPro" id="IPR050327">
    <property type="entry name" value="Proton-linked_MCT"/>
</dbReference>
<evidence type="ECO:0000313" key="5">
    <source>
        <dbReference type="Proteomes" id="UP000054549"/>
    </source>
</evidence>
<feature type="transmembrane region" description="Helical" evidence="3">
    <location>
        <begin position="111"/>
        <end position="135"/>
    </location>
</feature>
<name>A0A0C2XAW2_AMAMK</name>